<protein>
    <recommendedName>
        <fullName evidence="5">tRNA pseudouridine synthase B</fullName>
        <ecNumber evidence="5">5.4.99.25</ecNumber>
    </recommendedName>
    <alternativeName>
        <fullName evidence="5">tRNA pseudouridine(55) synthase</fullName>
        <shortName evidence="5">Psi55 synthase</shortName>
    </alternativeName>
    <alternativeName>
        <fullName evidence="5">tRNA pseudouridylate synthase</fullName>
    </alternativeName>
    <alternativeName>
        <fullName evidence="5">tRNA-uridine isomerase</fullName>
    </alternativeName>
</protein>
<evidence type="ECO:0000259" key="6">
    <source>
        <dbReference type="Pfam" id="PF01509"/>
    </source>
</evidence>
<sequence length="306" mass="32890">MKHGGVLLIDKPTGPTSHDVVQKIRRKLHIRRVGHAGTLDPLASGLLVVCVSDATRVLEYLTAWEKGYTGEVVFGIGTDTDDADGKVVTTASIGDLNDSQVADAARKLTGTIQQTVPAYSAVHVNGKRAYELARAGEEVDMPSREVHISSFRVGALEIDGDVAKARFEVVCSKGTYIRALCRDLGELLNLPAHMASLRRTSVGVAKLADAVTLDAFLESDDPLQFLSSPLAYLSADRQVTVSRQVIERLANGQQVSFSEVPMEPAELNDDDIVFISFEGDLAAVASVTGCSDGGQLKPKKVFWKRG</sequence>
<keyword evidence="3 5" id="KW-0819">tRNA processing</keyword>
<keyword evidence="4 5" id="KW-0413">Isomerase</keyword>
<dbReference type="CDD" id="cd02573">
    <property type="entry name" value="PseudoU_synth_EcTruB"/>
    <property type="match status" value="1"/>
</dbReference>
<comment type="catalytic activity">
    <reaction evidence="1 5">
        <text>uridine(55) in tRNA = pseudouridine(55) in tRNA</text>
        <dbReference type="Rhea" id="RHEA:42532"/>
        <dbReference type="Rhea" id="RHEA-COMP:10101"/>
        <dbReference type="Rhea" id="RHEA-COMP:10102"/>
        <dbReference type="ChEBI" id="CHEBI:65314"/>
        <dbReference type="ChEBI" id="CHEBI:65315"/>
        <dbReference type="EC" id="5.4.99.25"/>
    </reaction>
</comment>
<name>A0ABY6YXN2_9BACL</name>
<evidence type="ECO:0000313" key="9">
    <source>
        <dbReference type="Proteomes" id="UP001164803"/>
    </source>
</evidence>
<feature type="active site" description="Nucleophile" evidence="5">
    <location>
        <position position="40"/>
    </location>
</feature>
<dbReference type="SUPFAM" id="SSF55120">
    <property type="entry name" value="Pseudouridine synthase"/>
    <property type="match status" value="1"/>
</dbReference>
<proteinExistence type="inferred from homology"/>
<dbReference type="Proteomes" id="UP001164803">
    <property type="component" value="Chromosome"/>
</dbReference>
<dbReference type="Pfam" id="PF01509">
    <property type="entry name" value="TruB_N"/>
    <property type="match status" value="1"/>
</dbReference>
<dbReference type="InterPro" id="IPR032819">
    <property type="entry name" value="TruB_C"/>
</dbReference>
<evidence type="ECO:0000256" key="2">
    <source>
        <dbReference type="ARBA" id="ARBA00005642"/>
    </source>
</evidence>
<dbReference type="NCBIfam" id="TIGR00431">
    <property type="entry name" value="TruB"/>
    <property type="match status" value="1"/>
</dbReference>
<evidence type="ECO:0000256" key="3">
    <source>
        <dbReference type="ARBA" id="ARBA00022694"/>
    </source>
</evidence>
<gene>
    <name evidence="5 8" type="primary">truB</name>
    <name evidence="8" type="ORF">NZD86_13760</name>
</gene>
<dbReference type="InterPro" id="IPR014780">
    <property type="entry name" value="tRNA_psdUridine_synth_TruB"/>
</dbReference>
<dbReference type="Gene3D" id="3.30.2350.10">
    <property type="entry name" value="Pseudouridine synthase"/>
    <property type="match status" value="1"/>
</dbReference>
<dbReference type="PANTHER" id="PTHR13767:SF2">
    <property type="entry name" value="PSEUDOURIDYLATE SYNTHASE TRUB1"/>
    <property type="match status" value="1"/>
</dbReference>
<evidence type="ECO:0000259" key="7">
    <source>
        <dbReference type="Pfam" id="PF16198"/>
    </source>
</evidence>
<feature type="domain" description="Pseudouridine synthase II N-terminal" evidence="6">
    <location>
        <begin position="25"/>
        <end position="177"/>
    </location>
</feature>
<dbReference type="RefSeq" id="WP_268042527.1">
    <property type="nucleotide sequence ID" value="NZ_CP104064.1"/>
</dbReference>
<evidence type="ECO:0000313" key="8">
    <source>
        <dbReference type="EMBL" id="WAH35363.1"/>
    </source>
</evidence>
<reference evidence="8" key="1">
    <citation type="submission" date="2022-08" db="EMBL/GenBank/DDBJ databases">
        <title>Alicyclobacillus dauci DSM2870, complete genome.</title>
        <authorList>
            <person name="Wang Q."/>
            <person name="Cai R."/>
            <person name="Wang Z."/>
        </authorList>
    </citation>
    <scope>NUCLEOTIDE SEQUENCE</scope>
    <source>
        <strain evidence="8">DSM 28700</strain>
    </source>
</reference>
<comment type="function">
    <text evidence="5">Responsible for synthesis of pseudouridine from uracil-55 in the psi GC loop of transfer RNAs.</text>
</comment>
<comment type="similarity">
    <text evidence="2 5">Belongs to the pseudouridine synthase TruB family. Type 1 subfamily.</text>
</comment>
<keyword evidence="9" id="KW-1185">Reference proteome</keyword>
<dbReference type="InterPro" id="IPR020103">
    <property type="entry name" value="PsdUridine_synth_cat_dom_sf"/>
</dbReference>
<accession>A0ABY6YXN2</accession>
<dbReference type="EMBL" id="CP104064">
    <property type="protein sequence ID" value="WAH35363.1"/>
    <property type="molecule type" value="Genomic_DNA"/>
</dbReference>
<organism evidence="8 9">
    <name type="scientific">Alicyclobacillus dauci</name>
    <dbReference type="NCBI Taxonomy" id="1475485"/>
    <lineage>
        <taxon>Bacteria</taxon>
        <taxon>Bacillati</taxon>
        <taxon>Bacillota</taxon>
        <taxon>Bacilli</taxon>
        <taxon>Bacillales</taxon>
        <taxon>Alicyclobacillaceae</taxon>
        <taxon>Alicyclobacillus</taxon>
    </lineage>
</organism>
<dbReference type="Pfam" id="PF16198">
    <property type="entry name" value="TruB_C_2"/>
    <property type="match status" value="1"/>
</dbReference>
<evidence type="ECO:0000256" key="5">
    <source>
        <dbReference type="HAMAP-Rule" id="MF_01080"/>
    </source>
</evidence>
<evidence type="ECO:0000256" key="4">
    <source>
        <dbReference type="ARBA" id="ARBA00023235"/>
    </source>
</evidence>
<dbReference type="GO" id="GO:0160148">
    <property type="term" value="F:tRNA pseudouridine(55) synthase activity"/>
    <property type="evidence" value="ECO:0007669"/>
    <property type="project" value="UniProtKB-EC"/>
</dbReference>
<dbReference type="EC" id="5.4.99.25" evidence="5"/>
<dbReference type="PANTHER" id="PTHR13767">
    <property type="entry name" value="TRNA-PSEUDOURIDINE SYNTHASE"/>
    <property type="match status" value="1"/>
</dbReference>
<dbReference type="InterPro" id="IPR002501">
    <property type="entry name" value="PsdUridine_synth_N"/>
</dbReference>
<evidence type="ECO:0000256" key="1">
    <source>
        <dbReference type="ARBA" id="ARBA00000385"/>
    </source>
</evidence>
<feature type="domain" description="tRNA pseudouridylate synthase B C-terminal" evidence="7">
    <location>
        <begin position="178"/>
        <end position="218"/>
    </location>
</feature>
<dbReference type="HAMAP" id="MF_01080">
    <property type="entry name" value="TruB_bact"/>
    <property type="match status" value="1"/>
</dbReference>